<dbReference type="InterPro" id="IPR050121">
    <property type="entry name" value="Cytochrome_P450_monoxygenase"/>
</dbReference>
<dbReference type="PRINTS" id="PR00385">
    <property type="entry name" value="P450"/>
</dbReference>
<evidence type="ECO:0000256" key="10">
    <source>
        <dbReference type="RuleBase" id="RU000461"/>
    </source>
</evidence>
<accession>A0A160HKT2</accession>
<evidence type="ECO:0000313" key="11">
    <source>
        <dbReference type="EMBL" id="ANC28039.1"/>
    </source>
</evidence>
<dbReference type="Gene3D" id="1.10.630.10">
    <property type="entry name" value="Cytochrome P450"/>
    <property type="match status" value="1"/>
</dbReference>
<dbReference type="InterPro" id="IPR001128">
    <property type="entry name" value="Cyt_P450"/>
</dbReference>
<evidence type="ECO:0000256" key="8">
    <source>
        <dbReference type="ARBA" id="ARBA00023033"/>
    </source>
</evidence>
<evidence type="ECO:0000256" key="3">
    <source>
        <dbReference type="ARBA" id="ARBA00010617"/>
    </source>
</evidence>
<evidence type="ECO:0000256" key="7">
    <source>
        <dbReference type="ARBA" id="ARBA00023004"/>
    </source>
</evidence>
<proteinExistence type="evidence at transcript level"/>
<dbReference type="CDD" id="cd11069">
    <property type="entry name" value="CYP_FUM15-like"/>
    <property type="match status" value="1"/>
</dbReference>
<protein>
    <submittedName>
        <fullName evidence="11">Cytochrome P450</fullName>
    </submittedName>
</protein>
<evidence type="ECO:0000256" key="9">
    <source>
        <dbReference type="PIRSR" id="PIRSR602401-1"/>
    </source>
</evidence>
<dbReference type="EMBL" id="KU179167">
    <property type="protein sequence ID" value="ANC28039.1"/>
    <property type="molecule type" value="mRNA"/>
</dbReference>
<sequence length="544" mass="61057">MIFALCTLLAAISVYLVWWLVRPYVQTHALDIIPGPSPKSLLSGSMSEFSHRQGSRFWTHATETYGDVFKIFVYQRRRLLIVSDPKALHSVLIGDQEFFAKRLAPLDITLLLLGPGLVSTRGEQHRRQRKQLNPAFSVAHLRDVTHILYNVAHQVRNAIQRSVPKDDTAKIIDVNGWMTRTTLEMLGQASLGYSFDNFYEDSTDTYAKSVKMFFPVVSSAPFVGTLISTLSYYLPGWLIKALFRISPWLTHREIMRISDTMRKRSEEIIYERKLALKKGGDALLQQVGEGKDIMSISLKANMAASDSEKLTDEELVAQMSTFVLAGTDTTSNALSRILHLLSENPSAQARLRAEIAESQGGPGGNLDIPYDDIMKLPYLDAVCRETFRLYAPVEIILRHALEDFVLPLSAPIRGTDGSTLNEVFIPKDTPVFVHFQASNTSRRLWGEDAYEWKPERWLAPLPEALEDARVPGVYSNLMTFSGGLRSCIGFQFAQLEMKVVLATLLSAFSFELTDTPIVWNSSAIKYPTMGEGSQPEMLLKVKAL</sequence>
<dbReference type="InterPro" id="IPR002401">
    <property type="entry name" value="Cyt_P450_E_grp-I"/>
</dbReference>
<keyword evidence="6 10" id="KW-0560">Oxidoreductase</keyword>
<evidence type="ECO:0000256" key="6">
    <source>
        <dbReference type="ARBA" id="ARBA00023002"/>
    </source>
</evidence>
<dbReference type="InterPro" id="IPR036396">
    <property type="entry name" value="Cyt_P450_sf"/>
</dbReference>
<dbReference type="GO" id="GO:0020037">
    <property type="term" value="F:heme binding"/>
    <property type="evidence" value="ECO:0007669"/>
    <property type="project" value="InterPro"/>
</dbReference>
<dbReference type="PROSITE" id="PS00086">
    <property type="entry name" value="CYTOCHROME_P450"/>
    <property type="match status" value="1"/>
</dbReference>
<dbReference type="GO" id="GO:0016705">
    <property type="term" value="F:oxidoreductase activity, acting on paired donors, with incorporation or reduction of molecular oxygen"/>
    <property type="evidence" value="ECO:0007669"/>
    <property type="project" value="InterPro"/>
</dbReference>
<dbReference type="InterPro" id="IPR017972">
    <property type="entry name" value="Cyt_P450_CS"/>
</dbReference>
<dbReference type="GO" id="GO:0005506">
    <property type="term" value="F:iron ion binding"/>
    <property type="evidence" value="ECO:0007669"/>
    <property type="project" value="InterPro"/>
</dbReference>
<keyword evidence="4 9" id="KW-0349">Heme</keyword>
<reference evidence="11" key="1">
    <citation type="submission" date="2015-11" db="EMBL/GenBank/DDBJ databases">
        <authorList>
            <person name="Zhang Y."/>
            <person name="Guo Z."/>
        </authorList>
    </citation>
    <scope>NUCLEOTIDE SEQUENCE</scope>
    <source>
        <strain evidence="11">L1</strain>
    </source>
</reference>
<keyword evidence="7 9" id="KW-0408">Iron</keyword>
<evidence type="ECO:0000256" key="1">
    <source>
        <dbReference type="ARBA" id="ARBA00001971"/>
    </source>
</evidence>
<evidence type="ECO:0000256" key="2">
    <source>
        <dbReference type="ARBA" id="ARBA00005179"/>
    </source>
</evidence>
<dbReference type="SUPFAM" id="SSF48264">
    <property type="entry name" value="Cytochrome P450"/>
    <property type="match status" value="1"/>
</dbReference>
<dbReference type="PANTHER" id="PTHR24305:SF166">
    <property type="entry name" value="CYTOCHROME P450 12A4, MITOCHONDRIAL-RELATED"/>
    <property type="match status" value="1"/>
</dbReference>
<dbReference type="GO" id="GO:0004497">
    <property type="term" value="F:monooxygenase activity"/>
    <property type="evidence" value="ECO:0007669"/>
    <property type="project" value="UniProtKB-KW"/>
</dbReference>
<keyword evidence="5 9" id="KW-0479">Metal-binding</keyword>
<dbReference type="AlphaFoldDB" id="A0A160HKT2"/>
<dbReference type="Pfam" id="PF00067">
    <property type="entry name" value="p450"/>
    <property type="match status" value="1"/>
</dbReference>
<evidence type="ECO:0000256" key="5">
    <source>
        <dbReference type="ARBA" id="ARBA00022723"/>
    </source>
</evidence>
<comment type="pathway">
    <text evidence="2">Secondary metabolite biosynthesis.</text>
</comment>
<keyword evidence="8 10" id="KW-0503">Monooxygenase</keyword>
<comment type="cofactor">
    <cofactor evidence="1 9">
        <name>heme</name>
        <dbReference type="ChEBI" id="CHEBI:30413"/>
    </cofactor>
</comment>
<dbReference type="PRINTS" id="PR00463">
    <property type="entry name" value="EP450I"/>
</dbReference>
<feature type="binding site" description="axial binding residue" evidence="9">
    <location>
        <position position="487"/>
    </location>
    <ligand>
        <name>heme</name>
        <dbReference type="ChEBI" id="CHEBI:30413"/>
    </ligand>
    <ligandPart>
        <name>Fe</name>
        <dbReference type="ChEBI" id="CHEBI:18248"/>
    </ligandPart>
</feature>
<organism evidence="11">
    <name type="scientific">Polyporus umbellatus</name>
    <dbReference type="NCBI Taxonomy" id="158314"/>
    <lineage>
        <taxon>Eukaryota</taxon>
        <taxon>Fungi</taxon>
        <taxon>Dikarya</taxon>
        <taxon>Basidiomycota</taxon>
        <taxon>Agaricomycotina</taxon>
        <taxon>Agaricomycetes</taxon>
        <taxon>Polyporales</taxon>
        <taxon>Polyporaceae</taxon>
        <taxon>Polyporus</taxon>
    </lineage>
</organism>
<name>A0A160HKT2_9APHY</name>
<dbReference type="PANTHER" id="PTHR24305">
    <property type="entry name" value="CYTOCHROME P450"/>
    <property type="match status" value="1"/>
</dbReference>
<evidence type="ECO:0000256" key="4">
    <source>
        <dbReference type="ARBA" id="ARBA00022617"/>
    </source>
</evidence>
<comment type="similarity">
    <text evidence="3 10">Belongs to the cytochrome P450 family.</text>
</comment>